<feature type="domain" description="GST N-terminal" evidence="1">
    <location>
        <begin position="15"/>
        <end position="79"/>
    </location>
</feature>
<keyword evidence="3" id="KW-1185">Reference proteome</keyword>
<dbReference type="InterPro" id="IPR004045">
    <property type="entry name" value="Glutathione_S-Trfase_N"/>
</dbReference>
<dbReference type="InterPro" id="IPR036249">
    <property type="entry name" value="Thioredoxin-like_sf"/>
</dbReference>
<dbReference type="PROSITE" id="PS00195">
    <property type="entry name" value="GLUTAREDOXIN_1"/>
    <property type="match status" value="1"/>
</dbReference>
<dbReference type="Proteomes" id="UP001293593">
    <property type="component" value="Unassembled WGS sequence"/>
</dbReference>
<sequence length="88" mass="10211">MNKEITSNFPMRLQLYEFEACPFCRRVREALTELNLTVEVYPCPKDSLRHREVVKRSGGREQFPFLIDPNRGISMHESAPCSPDGCQH</sequence>
<gene>
    <name evidence="2" type="ORF">QN277_007681</name>
</gene>
<dbReference type="EMBL" id="JAWXYG010000012">
    <property type="protein sequence ID" value="KAK4258209.1"/>
    <property type="molecule type" value="Genomic_DNA"/>
</dbReference>
<reference evidence="2" key="1">
    <citation type="submission" date="2023-10" db="EMBL/GenBank/DDBJ databases">
        <title>Chromosome-level genome of the transformable northern wattle, Acacia crassicarpa.</title>
        <authorList>
            <person name="Massaro I."/>
            <person name="Sinha N.R."/>
            <person name="Poethig S."/>
            <person name="Leichty A.R."/>
        </authorList>
    </citation>
    <scope>NUCLEOTIDE SEQUENCE</scope>
    <source>
        <strain evidence="2">Acra3RX</strain>
        <tissue evidence="2">Leaf</tissue>
    </source>
</reference>
<evidence type="ECO:0000313" key="2">
    <source>
        <dbReference type="EMBL" id="KAK4258209.1"/>
    </source>
</evidence>
<name>A0AAE1IXW8_9FABA</name>
<dbReference type="InterPro" id="IPR011767">
    <property type="entry name" value="GLR_AS"/>
</dbReference>
<protein>
    <recommendedName>
        <fullName evidence="1">GST N-terminal domain-containing protein</fullName>
    </recommendedName>
</protein>
<dbReference type="SUPFAM" id="SSF52833">
    <property type="entry name" value="Thioredoxin-like"/>
    <property type="match status" value="1"/>
</dbReference>
<dbReference type="Gene3D" id="3.40.30.10">
    <property type="entry name" value="Glutaredoxin"/>
    <property type="match status" value="1"/>
</dbReference>
<evidence type="ECO:0000313" key="3">
    <source>
        <dbReference type="Proteomes" id="UP001293593"/>
    </source>
</evidence>
<evidence type="ECO:0000259" key="1">
    <source>
        <dbReference type="Pfam" id="PF13417"/>
    </source>
</evidence>
<comment type="caution">
    <text evidence="2">The sequence shown here is derived from an EMBL/GenBank/DDBJ whole genome shotgun (WGS) entry which is preliminary data.</text>
</comment>
<dbReference type="PANTHER" id="PTHR45288:SF2">
    <property type="entry name" value="THIOREDOXIN FAMILY PROTEIN"/>
    <property type="match status" value="1"/>
</dbReference>
<dbReference type="PANTHER" id="PTHR45288">
    <property type="entry name" value="THIOREDOXIN FAMILY PROTEIN"/>
    <property type="match status" value="1"/>
</dbReference>
<accession>A0AAE1IXW8</accession>
<dbReference type="GO" id="GO:0009507">
    <property type="term" value="C:chloroplast"/>
    <property type="evidence" value="ECO:0007669"/>
    <property type="project" value="TreeGrafter"/>
</dbReference>
<dbReference type="Pfam" id="PF13417">
    <property type="entry name" value="GST_N_3"/>
    <property type="match status" value="1"/>
</dbReference>
<organism evidence="2 3">
    <name type="scientific">Acacia crassicarpa</name>
    <name type="common">northern wattle</name>
    <dbReference type="NCBI Taxonomy" id="499986"/>
    <lineage>
        <taxon>Eukaryota</taxon>
        <taxon>Viridiplantae</taxon>
        <taxon>Streptophyta</taxon>
        <taxon>Embryophyta</taxon>
        <taxon>Tracheophyta</taxon>
        <taxon>Spermatophyta</taxon>
        <taxon>Magnoliopsida</taxon>
        <taxon>eudicotyledons</taxon>
        <taxon>Gunneridae</taxon>
        <taxon>Pentapetalae</taxon>
        <taxon>rosids</taxon>
        <taxon>fabids</taxon>
        <taxon>Fabales</taxon>
        <taxon>Fabaceae</taxon>
        <taxon>Caesalpinioideae</taxon>
        <taxon>mimosoid clade</taxon>
        <taxon>Acacieae</taxon>
        <taxon>Acacia</taxon>
    </lineage>
</organism>
<dbReference type="AlphaFoldDB" id="A0AAE1IXW8"/>
<proteinExistence type="predicted"/>